<dbReference type="InterPro" id="IPR011010">
    <property type="entry name" value="DNA_brk_join_enz"/>
</dbReference>
<comment type="caution">
    <text evidence="8">The sequence shown here is derived from an EMBL/GenBank/DDBJ whole genome shotgun (WGS) entry which is preliminary data.</text>
</comment>
<dbReference type="CDD" id="cd00796">
    <property type="entry name" value="INT_Rci_Hp1_C"/>
    <property type="match status" value="1"/>
</dbReference>
<dbReference type="OrthoDB" id="5418320at2"/>
<dbReference type="Proteomes" id="UP000438699">
    <property type="component" value="Unassembled WGS sequence"/>
</dbReference>
<keyword evidence="3 5" id="KW-0238">DNA-binding</keyword>
<dbReference type="GO" id="GO:0015074">
    <property type="term" value="P:DNA integration"/>
    <property type="evidence" value="ECO:0007669"/>
    <property type="project" value="UniProtKB-KW"/>
</dbReference>
<protein>
    <submittedName>
        <fullName evidence="8">Tyrosine-type recombinase/integrase</fullName>
    </submittedName>
</protein>
<dbReference type="InterPro" id="IPR013762">
    <property type="entry name" value="Integrase-like_cat_sf"/>
</dbReference>
<dbReference type="RefSeq" id="WP_151151781.1">
    <property type="nucleotide sequence ID" value="NZ_WAIE01000007.1"/>
</dbReference>
<reference evidence="8 9" key="1">
    <citation type="journal article" date="2017" name="Int. J. Syst. Evol. Microbiol.">
        <title>Desulfovibrio senegalensis sp. nov., a mesophilic sulfate reducer isolated from marine sediment.</title>
        <authorList>
            <person name="Thioye A."/>
            <person name="Gam Z.B.A."/>
            <person name="Mbengue M."/>
            <person name="Cayol J.L."/>
            <person name="Joseph-Bartoli M."/>
            <person name="Toure-Kane C."/>
            <person name="Labat M."/>
        </authorList>
    </citation>
    <scope>NUCLEOTIDE SEQUENCE [LARGE SCALE GENOMIC DNA]</scope>
    <source>
        <strain evidence="8 9">DSM 101509</strain>
    </source>
</reference>
<dbReference type="PANTHER" id="PTHR30349:SF64">
    <property type="entry name" value="PROPHAGE INTEGRASE INTD-RELATED"/>
    <property type="match status" value="1"/>
</dbReference>
<comment type="similarity">
    <text evidence="1">Belongs to the 'phage' integrase family.</text>
</comment>
<dbReference type="AlphaFoldDB" id="A0A6N6MZ40"/>
<dbReference type="EMBL" id="WAIE01000007">
    <property type="protein sequence ID" value="KAB1440340.1"/>
    <property type="molecule type" value="Genomic_DNA"/>
</dbReference>
<evidence type="ECO:0000256" key="1">
    <source>
        <dbReference type="ARBA" id="ARBA00008857"/>
    </source>
</evidence>
<accession>A0A6N6MZ40</accession>
<keyword evidence="2" id="KW-0229">DNA integration</keyword>
<evidence type="ECO:0000313" key="8">
    <source>
        <dbReference type="EMBL" id="KAB1440340.1"/>
    </source>
</evidence>
<sequence length="372" mass="42587">MAIKELKGRAKPFRVYWRNPYTKKIQTAHFTELRDAREHDSQIKHWLEFEPERFAPEEEVQASGQDLTVEGIVWAYLKDRQLKPKSLRDTIYHLKKVLPIVGMVQVSDLKKAHMRTLVSELRDQGLKQNGINRKVSIIKAALNWAEAQELIELNPVRNFSCPRGVDEKIPPPSPEELQTMISVASPHIQRVIVLGLSFGLRIGSSELLQLTWEDVDMVRWRLRVWSADKNLAKPWRDLDIKTNLQTVISEWHEQDKKIGAQHVIHWKGKPVSAIKSAWKATLRRAGITRRIRPYDLRHAHATEVLAAGADTKAVAENMGHNDTTMILKHYQHVLVKQRKEALAVTPDLVIQHGNTGQGVSGSFCITNQKKIQ</sequence>
<gene>
    <name evidence="8" type="ORF">F8A88_13910</name>
</gene>
<dbReference type="Gene3D" id="1.10.443.10">
    <property type="entry name" value="Intergrase catalytic core"/>
    <property type="match status" value="1"/>
</dbReference>
<evidence type="ECO:0000256" key="5">
    <source>
        <dbReference type="PROSITE-ProRule" id="PRU01248"/>
    </source>
</evidence>
<feature type="domain" description="Core-binding (CB)" evidence="7">
    <location>
        <begin position="67"/>
        <end position="146"/>
    </location>
</feature>
<keyword evidence="4" id="KW-0233">DNA recombination</keyword>
<dbReference type="SUPFAM" id="SSF56349">
    <property type="entry name" value="DNA breaking-rejoining enzymes"/>
    <property type="match status" value="1"/>
</dbReference>
<organism evidence="8 9">
    <name type="scientific">Pseudodesulfovibrio senegalensis</name>
    <dbReference type="NCBI Taxonomy" id="1721087"/>
    <lineage>
        <taxon>Bacteria</taxon>
        <taxon>Pseudomonadati</taxon>
        <taxon>Thermodesulfobacteriota</taxon>
        <taxon>Desulfovibrionia</taxon>
        <taxon>Desulfovibrionales</taxon>
        <taxon>Desulfovibrionaceae</taxon>
    </lineage>
</organism>
<proteinExistence type="inferred from homology"/>
<dbReference type="Pfam" id="PF00589">
    <property type="entry name" value="Phage_integrase"/>
    <property type="match status" value="1"/>
</dbReference>
<evidence type="ECO:0000256" key="4">
    <source>
        <dbReference type="ARBA" id="ARBA00023172"/>
    </source>
</evidence>
<dbReference type="InterPro" id="IPR002104">
    <property type="entry name" value="Integrase_catalytic"/>
</dbReference>
<feature type="domain" description="Tyr recombinase" evidence="6">
    <location>
        <begin position="167"/>
        <end position="344"/>
    </location>
</feature>
<evidence type="ECO:0000259" key="7">
    <source>
        <dbReference type="PROSITE" id="PS51900"/>
    </source>
</evidence>
<dbReference type="Gene3D" id="1.10.150.130">
    <property type="match status" value="1"/>
</dbReference>
<dbReference type="PANTHER" id="PTHR30349">
    <property type="entry name" value="PHAGE INTEGRASE-RELATED"/>
    <property type="match status" value="1"/>
</dbReference>
<dbReference type="InterPro" id="IPR050090">
    <property type="entry name" value="Tyrosine_recombinase_XerCD"/>
</dbReference>
<keyword evidence="9" id="KW-1185">Reference proteome</keyword>
<dbReference type="GO" id="GO:0006310">
    <property type="term" value="P:DNA recombination"/>
    <property type="evidence" value="ECO:0007669"/>
    <property type="project" value="UniProtKB-KW"/>
</dbReference>
<dbReference type="InterPro" id="IPR044068">
    <property type="entry name" value="CB"/>
</dbReference>
<evidence type="ECO:0000256" key="3">
    <source>
        <dbReference type="ARBA" id="ARBA00023125"/>
    </source>
</evidence>
<evidence type="ECO:0000313" key="9">
    <source>
        <dbReference type="Proteomes" id="UP000438699"/>
    </source>
</evidence>
<dbReference type="PROSITE" id="PS51900">
    <property type="entry name" value="CB"/>
    <property type="match status" value="1"/>
</dbReference>
<name>A0A6N6MZ40_9BACT</name>
<dbReference type="GO" id="GO:0003677">
    <property type="term" value="F:DNA binding"/>
    <property type="evidence" value="ECO:0007669"/>
    <property type="project" value="UniProtKB-UniRule"/>
</dbReference>
<dbReference type="InterPro" id="IPR010998">
    <property type="entry name" value="Integrase_recombinase_N"/>
</dbReference>
<evidence type="ECO:0000256" key="2">
    <source>
        <dbReference type="ARBA" id="ARBA00022908"/>
    </source>
</evidence>
<dbReference type="PROSITE" id="PS51898">
    <property type="entry name" value="TYR_RECOMBINASE"/>
    <property type="match status" value="1"/>
</dbReference>
<evidence type="ECO:0000259" key="6">
    <source>
        <dbReference type="PROSITE" id="PS51898"/>
    </source>
</evidence>